<keyword evidence="2" id="KW-1185">Reference proteome</keyword>
<dbReference type="Proteomes" id="UP000789405">
    <property type="component" value="Unassembled WGS sequence"/>
</dbReference>
<name>A0A9N9ECX0_9GLOM</name>
<comment type="caution">
    <text evidence="1">The sequence shown here is derived from an EMBL/GenBank/DDBJ whole genome shotgun (WGS) entry which is preliminary data.</text>
</comment>
<dbReference type="AlphaFoldDB" id="A0A9N9ECX0"/>
<gene>
    <name evidence="1" type="ORF">DERYTH_LOCUS11263</name>
</gene>
<proteinExistence type="predicted"/>
<reference evidence="1" key="1">
    <citation type="submission" date="2021-06" db="EMBL/GenBank/DDBJ databases">
        <authorList>
            <person name="Kallberg Y."/>
            <person name="Tangrot J."/>
            <person name="Rosling A."/>
        </authorList>
    </citation>
    <scope>NUCLEOTIDE SEQUENCE</scope>
    <source>
        <strain evidence="1">MA453B</strain>
    </source>
</reference>
<feature type="non-terminal residue" evidence="1">
    <location>
        <position position="44"/>
    </location>
</feature>
<evidence type="ECO:0000313" key="1">
    <source>
        <dbReference type="EMBL" id="CAG8671439.1"/>
    </source>
</evidence>
<organism evidence="1 2">
    <name type="scientific">Dentiscutata erythropus</name>
    <dbReference type="NCBI Taxonomy" id="1348616"/>
    <lineage>
        <taxon>Eukaryota</taxon>
        <taxon>Fungi</taxon>
        <taxon>Fungi incertae sedis</taxon>
        <taxon>Mucoromycota</taxon>
        <taxon>Glomeromycotina</taxon>
        <taxon>Glomeromycetes</taxon>
        <taxon>Diversisporales</taxon>
        <taxon>Gigasporaceae</taxon>
        <taxon>Dentiscutata</taxon>
    </lineage>
</organism>
<protein>
    <submittedName>
        <fullName evidence="1">7494_t:CDS:1</fullName>
    </submittedName>
</protein>
<accession>A0A9N9ECX0</accession>
<evidence type="ECO:0000313" key="2">
    <source>
        <dbReference type="Proteomes" id="UP000789405"/>
    </source>
</evidence>
<dbReference type="EMBL" id="CAJVPY010006903">
    <property type="protein sequence ID" value="CAG8671439.1"/>
    <property type="molecule type" value="Genomic_DNA"/>
</dbReference>
<sequence>ESTGIGCNASDFEVEYWLPDIALAVYILFVARTPESKPYLFLQI</sequence>